<dbReference type="STRING" id="1081102.A0A162JYB9"/>
<organism evidence="1 2">
    <name type="scientific">Niveomyces insectorum RCEF 264</name>
    <dbReference type="NCBI Taxonomy" id="1081102"/>
    <lineage>
        <taxon>Eukaryota</taxon>
        <taxon>Fungi</taxon>
        <taxon>Dikarya</taxon>
        <taxon>Ascomycota</taxon>
        <taxon>Pezizomycotina</taxon>
        <taxon>Sordariomycetes</taxon>
        <taxon>Hypocreomycetidae</taxon>
        <taxon>Hypocreales</taxon>
        <taxon>Cordycipitaceae</taxon>
        <taxon>Niveomyces</taxon>
    </lineage>
</organism>
<name>A0A162JYB9_9HYPO</name>
<proteinExistence type="predicted"/>
<dbReference type="SUPFAM" id="SSF109854">
    <property type="entry name" value="DinB/YfiT-like putative metalloenzymes"/>
    <property type="match status" value="1"/>
</dbReference>
<accession>A0A162JYB9</accession>
<dbReference type="EMBL" id="AZHD01000009">
    <property type="protein sequence ID" value="OAA60213.1"/>
    <property type="molecule type" value="Genomic_DNA"/>
</dbReference>
<comment type="caution">
    <text evidence="1">The sequence shown here is derived from an EMBL/GenBank/DDBJ whole genome shotgun (WGS) entry which is preliminary data.</text>
</comment>
<reference evidence="1 2" key="1">
    <citation type="journal article" date="2016" name="Genome Biol. Evol.">
        <title>Divergent and convergent evolution of fungal pathogenicity.</title>
        <authorList>
            <person name="Shang Y."/>
            <person name="Xiao G."/>
            <person name="Zheng P."/>
            <person name="Cen K."/>
            <person name="Zhan S."/>
            <person name="Wang C."/>
        </authorList>
    </citation>
    <scope>NUCLEOTIDE SEQUENCE [LARGE SCALE GENOMIC DNA]</scope>
    <source>
        <strain evidence="1 2">RCEF 264</strain>
    </source>
</reference>
<keyword evidence="2" id="KW-1185">Reference proteome</keyword>
<dbReference type="OrthoDB" id="3724345at2759"/>
<sequence>MSSIASFSTYDVAVPVLTRGLQTLDHVLHKAEAYAKEKGLEVDAVFPQARLIEDQNPLVFQVQNATKTVRNYVNHLTGQEVAAFEDNEKTFADLHARIQVALELLKKVTPDVANSRGESQSTTFNPSGTYPVTLKVKEAVLFQGIPNFIFHLTTAYSILRAKGVPVGKADFIANFLDIPGFE</sequence>
<protein>
    <submittedName>
        <fullName evidence="1">Helix-turn-helix-domain containing protein type</fullName>
    </submittedName>
</protein>
<dbReference type="PANTHER" id="PTHR36922:SF1">
    <property type="entry name" value="DUF1993 DOMAIN-CONTAINING PROTEIN"/>
    <property type="match status" value="1"/>
</dbReference>
<evidence type="ECO:0000313" key="2">
    <source>
        <dbReference type="Proteomes" id="UP000076874"/>
    </source>
</evidence>
<gene>
    <name evidence="1" type="ORF">SPI_05337</name>
</gene>
<dbReference type="Proteomes" id="UP000076874">
    <property type="component" value="Unassembled WGS sequence"/>
</dbReference>
<dbReference type="InterPro" id="IPR018531">
    <property type="entry name" value="DUF1993"/>
</dbReference>
<dbReference type="PANTHER" id="PTHR36922">
    <property type="entry name" value="BLL2446 PROTEIN"/>
    <property type="match status" value="1"/>
</dbReference>
<dbReference type="InterPro" id="IPR034660">
    <property type="entry name" value="DinB/YfiT-like"/>
</dbReference>
<dbReference type="AlphaFoldDB" id="A0A162JYB9"/>
<evidence type="ECO:0000313" key="1">
    <source>
        <dbReference type="EMBL" id="OAA60213.1"/>
    </source>
</evidence>
<dbReference type="Gene3D" id="1.20.120.450">
    <property type="entry name" value="dinb family like domain"/>
    <property type="match status" value="1"/>
</dbReference>
<dbReference type="Pfam" id="PF09351">
    <property type="entry name" value="DUF1993"/>
    <property type="match status" value="1"/>
</dbReference>